<proteinExistence type="predicted"/>
<feature type="compositionally biased region" description="Basic and acidic residues" evidence="1">
    <location>
        <begin position="162"/>
        <end position="172"/>
    </location>
</feature>
<keyword evidence="3" id="KW-1185">Reference proteome</keyword>
<feature type="compositionally biased region" description="Low complexity" evidence="1">
    <location>
        <begin position="627"/>
        <end position="637"/>
    </location>
</feature>
<name>A0AAD2FSP9_9STRA</name>
<gene>
    <name evidence="2" type="ORF">CYCCA115_LOCUS13467</name>
</gene>
<evidence type="ECO:0000313" key="2">
    <source>
        <dbReference type="EMBL" id="CAJ1952268.1"/>
    </source>
</evidence>
<feature type="compositionally biased region" description="Basic and acidic residues" evidence="1">
    <location>
        <begin position="252"/>
        <end position="270"/>
    </location>
</feature>
<sequence length="666" mass="75381">MREMNRWGVDDTSPVRSTKPDHSLRSLSLTPERGRQESKDQPAPFRSEIEPHDDADCVPPQPHTIRSGVKTREVIKRHCRTRSRSLDILFSSGNDDIAPSKPKRVLSKRNVFRQEGGNKEVGHRRMRSRSLHLHMDSIFAIATCEKSRGMCEPPPSLTKSPPQDRESAETKHKASGNKKRNLHRRTRSRSLDLNLLNASNLLTTNPTCENPSDLCYPTPSWMENLSMQKFPNTRGRRNSSSNHRGKRSRSIVKRDLPPSPPDRRDSHKIPDAALPTESSNTETKLGDQRTDMCIAPSFPQRELLRRISSLTMDNSLRCQRRTGAPVVVVDTDARHVRRISSLSMDDSLRQKRTLGPVVVADTAHHVRKISSLTMDESLRQKLTVVVDAVEPNPRNAHIAESTNPQNTDATDPIPQKTVREDQDPHLEETNGHVQKFPLVVMPLEEEKRGDESFEYETSNGPLSAHQEGKENESSEFETSKASLSLHQEIQAKEKEQSALPPPPPPPTRRYTPPSPLCFMETHSRISPRLKYNRKNKTNKPKLSPFAYSIRKQYLAASQRYEESKEAPPAPTKSPRSSMDSMSHDMWLLADRTSASATQYDETFDGELSGDFSSQPHDTNKHESVKPSSLQSQVSRKSSGSDRNRFRKPPFPLQTVSTFLMGWKAKK</sequence>
<accession>A0AAD2FSP9</accession>
<feature type="compositionally biased region" description="Basic residues" evidence="1">
    <location>
        <begin position="525"/>
        <end position="539"/>
    </location>
</feature>
<feature type="region of interest" description="Disordered" evidence="1">
    <location>
        <begin position="447"/>
        <end position="650"/>
    </location>
</feature>
<feature type="compositionally biased region" description="Basic residues" evidence="1">
    <location>
        <begin position="173"/>
        <end position="188"/>
    </location>
</feature>
<feature type="region of interest" description="Disordered" evidence="1">
    <location>
        <begin position="149"/>
        <end position="190"/>
    </location>
</feature>
<dbReference type="EMBL" id="CAKOGP040001803">
    <property type="protein sequence ID" value="CAJ1952268.1"/>
    <property type="molecule type" value="Genomic_DNA"/>
</dbReference>
<feature type="region of interest" description="Disordered" evidence="1">
    <location>
        <begin position="227"/>
        <end position="288"/>
    </location>
</feature>
<feature type="compositionally biased region" description="Pro residues" evidence="1">
    <location>
        <begin position="499"/>
        <end position="515"/>
    </location>
</feature>
<protein>
    <submittedName>
        <fullName evidence="2">Uncharacterized protein</fullName>
    </submittedName>
</protein>
<dbReference type="Proteomes" id="UP001295423">
    <property type="component" value="Unassembled WGS sequence"/>
</dbReference>
<feature type="region of interest" description="Disordered" evidence="1">
    <location>
        <begin position="395"/>
        <end position="417"/>
    </location>
</feature>
<evidence type="ECO:0000256" key="1">
    <source>
        <dbReference type="SAM" id="MobiDB-lite"/>
    </source>
</evidence>
<evidence type="ECO:0000313" key="3">
    <source>
        <dbReference type="Proteomes" id="UP001295423"/>
    </source>
</evidence>
<reference evidence="2" key="1">
    <citation type="submission" date="2023-08" db="EMBL/GenBank/DDBJ databases">
        <authorList>
            <person name="Audoor S."/>
            <person name="Bilcke G."/>
        </authorList>
    </citation>
    <scope>NUCLEOTIDE SEQUENCE</scope>
</reference>
<dbReference type="AlphaFoldDB" id="A0AAD2FSP9"/>
<feature type="compositionally biased region" description="Polar residues" evidence="1">
    <location>
        <begin position="400"/>
        <end position="409"/>
    </location>
</feature>
<comment type="caution">
    <text evidence="2">The sequence shown here is derived from an EMBL/GenBank/DDBJ whole genome shotgun (WGS) entry which is preliminary data.</text>
</comment>
<organism evidence="2 3">
    <name type="scientific">Cylindrotheca closterium</name>
    <dbReference type="NCBI Taxonomy" id="2856"/>
    <lineage>
        <taxon>Eukaryota</taxon>
        <taxon>Sar</taxon>
        <taxon>Stramenopiles</taxon>
        <taxon>Ochrophyta</taxon>
        <taxon>Bacillariophyta</taxon>
        <taxon>Bacillariophyceae</taxon>
        <taxon>Bacillariophycidae</taxon>
        <taxon>Bacillariales</taxon>
        <taxon>Bacillariaceae</taxon>
        <taxon>Cylindrotheca</taxon>
    </lineage>
</organism>
<feature type="region of interest" description="Disordered" evidence="1">
    <location>
        <begin position="1"/>
        <end position="65"/>
    </location>
</feature>